<gene>
    <name evidence="2" type="ORF">MTR67_035439</name>
</gene>
<evidence type="ECO:0000259" key="1">
    <source>
        <dbReference type="Pfam" id="PF00078"/>
    </source>
</evidence>
<dbReference type="PANTHER" id="PTHR33116:SF82">
    <property type="entry name" value="RNASE H FAMILY PROTEIN"/>
    <property type="match status" value="1"/>
</dbReference>
<organism evidence="2 3">
    <name type="scientific">Solanum verrucosum</name>
    <dbReference type="NCBI Taxonomy" id="315347"/>
    <lineage>
        <taxon>Eukaryota</taxon>
        <taxon>Viridiplantae</taxon>
        <taxon>Streptophyta</taxon>
        <taxon>Embryophyta</taxon>
        <taxon>Tracheophyta</taxon>
        <taxon>Spermatophyta</taxon>
        <taxon>Magnoliopsida</taxon>
        <taxon>eudicotyledons</taxon>
        <taxon>Gunneridae</taxon>
        <taxon>Pentapetalae</taxon>
        <taxon>asterids</taxon>
        <taxon>lamiids</taxon>
        <taxon>Solanales</taxon>
        <taxon>Solanaceae</taxon>
        <taxon>Solanoideae</taxon>
        <taxon>Solaneae</taxon>
        <taxon>Solanum</taxon>
    </lineage>
</organism>
<dbReference type="AlphaFoldDB" id="A0AAF0UA65"/>
<dbReference type="InterPro" id="IPR000477">
    <property type="entry name" value="RT_dom"/>
</dbReference>
<accession>A0AAF0UA65</accession>
<proteinExistence type="predicted"/>
<name>A0AAF0UA65_SOLVR</name>
<dbReference type="Pfam" id="PF00078">
    <property type="entry name" value="RVT_1"/>
    <property type="match status" value="1"/>
</dbReference>
<feature type="domain" description="Reverse transcriptase" evidence="1">
    <location>
        <begin position="199"/>
        <end position="287"/>
    </location>
</feature>
<sequence>METNIAMLEQSLQEDNTPANRTNLNKAKAEYVHHLKIQEAILRQKARVRWLKDGDANSAYFHRVIKNRRRRLSINKIMDENQQWVEGNDKVAEAGVRYFKGIFSQTPEFNDYSNLEAINIMITEENNVSLIEIPSEEEIKSNLMSMDPNSVPGPDGFTAMFFQSCWDLVAYDITNAFYAFFCGANLPKWLNHTCIAMIPKVNSPQSFSDMRPISLCNVISKKSSKVLNSRLSKILPSLISNNQSGFIKGRSIIENVLLAQEIIQDIDKLNFNGNVVLKLDMAKAYDRRLQEILRTDDGALSTYEKVSGQMVNKQKSSVSISPKEHYQAITKIKEITGIVHKSFPIKYLGCPLYVGRKTTNLFSDMMGKILNKIGGWHTKILSVGGRAVLIKHVLLSMPIYFLAVMQPPIGVMNQIERMLNKFFWGGTYEVKKHHWASWEKMCYPYEEGGVAFRRIHDICAAFTVKQWWNLRARESLWGDFILAKYCQRIHPVKKKWYSGNSQSWNAMCKVKVTVDKHIIWKIGRGEVSMWYDNWSGIGALWTFLAEGRIPRNDNLSEILLNGH</sequence>
<dbReference type="Proteomes" id="UP001234989">
    <property type="component" value="Chromosome 8"/>
</dbReference>
<dbReference type="PANTHER" id="PTHR33116">
    <property type="entry name" value="REVERSE TRANSCRIPTASE ZINC-BINDING DOMAIN-CONTAINING PROTEIN-RELATED-RELATED"/>
    <property type="match status" value="1"/>
</dbReference>
<evidence type="ECO:0000313" key="3">
    <source>
        <dbReference type="Proteomes" id="UP001234989"/>
    </source>
</evidence>
<reference evidence="2" key="1">
    <citation type="submission" date="2023-08" db="EMBL/GenBank/DDBJ databases">
        <title>A de novo genome assembly of Solanum verrucosum Schlechtendal, a Mexican diploid species geographically isolated from the other diploid A-genome species in potato relatives.</title>
        <authorList>
            <person name="Hosaka K."/>
        </authorList>
    </citation>
    <scope>NUCLEOTIDE SEQUENCE</scope>
    <source>
        <tissue evidence="2">Young leaves</tissue>
    </source>
</reference>
<evidence type="ECO:0000313" key="2">
    <source>
        <dbReference type="EMBL" id="WMV42054.1"/>
    </source>
</evidence>
<keyword evidence="3" id="KW-1185">Reference proteome</keyword>
<dbReference type="EMBL" id="CP133619">
    <property type="protein sequence ID" value="WMV42054.1"/>
    <property type="molecule type" value="Genomic_DNA"/>
</dbReference>
<protein>
    <recommendedName>
        <fullName evidence="1">Reverse transcriptase domain-containing protein</fullName>
    </recommendedName>
</protein>